<comment type="catalytic activity">
    <reaction evidence="13">
        <text>L-seryl-[protein] + ATP = O-phospho-L-seryl-[protein] + ADP + H(+)</text>
        <dbReference type="Rhea" id="RHEA:17989"/>
        <dbReference type="Rhea" id="RHEA-COMP:9863"/>
        <dbReference type="Rhea" id="RHEA-COMP:11604"/>
        <dbReference type="ChEBI" id="CHEBI:15378"/>
        <dbReference type="ChEBI" id="CHEBI:29999"/>
        <dbReference type="ChEBI" id="CHEBI:30616"/>
        <dbReference type="ChEBI" id="CHEBI:83421"/>
        <dbReference type="ChEBI" id="CHEBI:456216"/>
        <dbReference type="EC" id="2.7.11.1"/>
    </reaction>
</comment>
<dbReference type="GO" id="GO:0005776">
    <property type="term" value="C:autophagosome"/>
    <property type="evidence" value="ECO:0007669"/>
    <property type="project" value="TreeGrafter"/>
</dbReference>
<comment type="catalytic activity">
    <reaction evidence="12">
        <text>L-threonyl-[protein] + ATP = O-phospho-L-threonyl-[protein] + ADP + H(+)</text>
        <dbReference type="Rhea" id="RHEA:46608"/>
        <dbReference type="Rhea" id="RHEA-COMP:11060"/>
        <dbReference type="Rhea" id="RHEA-COMP:11605"/>
        <dbReference type="ChEBI" id="CHEBI:15378"/>
        <dbReference type="ChEBI" id="CHEBI:30013"/>
        <dbReference type="ChEBI" id="CHEBI:30616"/>
        <dbReference type="ChEBI" id="CHEBI:61977"/>
        <dbReference type="ChEBI" id="CHEBI:456216"/>
        <dbReference type="EC" id="2.7.11.1"/>
    </reaction>
</comment>
<dbReference type="PROSITE" id="PS00108">
    <property type="entry name" value="PROTEIN_KINASE_ST"/>
    <property type="match status" value="1"/>
</dbReference>
<keyword evidence="8" id="KW-0067">ATP-binding</keyword>
<keyword evidence="7 16" id="KW-0418">Kinase</keyword>
<dbReference type="GO" id="GO:0010506">
    <property type="term" value="P:regulation of autophagy"/>
    <property type="evidence" value="ECO:0007669"/>
    <property type="project" value="InterPro"/>
</dbReference>
<evidence type="ECO:0000256" key="14">
    <source>
        <dbReference type="SAM" id="MobiDB-lite"/>
    </source>
</evidence>
<evidence type="ECO:0000256" key="11">
    <source>
        <dbReference type="ARBA" id="ARBA00030237"/>
    </source>
</evidence>
<feature type="compositionally biased region" description="Acidic residues" evidence="14">
    <location>
        <begin position="614"/>
        <end position="626"/>
    </location>
</feature>
<dbReference type="InterPro" id="IPR011009">
    <property type="entry name" value="Kinase-like_dom_sf"/>
</dbReference>
<dbReference type="Proteomes" id="UP000054516">
    <property type="component" value="Unassembled WGS sequence"/>
</dbReference>
<comment type="subcellular location">
    <subcellularLocation>
        <location evidence="1">Preautophagosomal structure membrane</location>
        <topology evidence="1">Peripheral membrane protein</topology>
    </subcellularLocation>
</comment>
<keyword evidence="9" id="KW-0653">Protein transport</keyword>
<keyword evidence="4" id="KW-0723">Serine/threonine-protein kinase</keyword>
<dbReference type="PANTHER" id="PTHR24348:SF22">
    <property type="entry name" value="NON-SPECIFIC SERINE_THREONINE PROTEIN KINASE"/>
    <property type="match status" value="1"/>
</dbReference>
<dbReference type="GO" id="GO:0005524">
    <property type="term" value="F:ATP binding"/>
    <property type="evidence" value="ECO:0007669"/>
    <property type="project" value="UniProtKB-KW"/>
</dbReference>
<dbReference type="InterPro" id="IPR000719">
    <property type="entry name" value="Prot_kinase_dom"/>
</dbReference>
<dbReference type="STRING" id="77044.A0A1W2TUJ9"/>
<accession>A0A1W2TUJ9</accession>
<feature type="compositionally biased region" description="Basic and acidic residues" evidence="14">
    <location>
        <begin position="594"/>
        <end position="612"/>
    </location>
</feature>
<dbReference type="AlphaFoldDB" id="A0A1W2TUJ9"/>
<dbReference type="InterPro" id="IPR008271">
    <property type="entry name" value="Ser/Thr_kinase_AS"/>
</dbReference>
<feature type="region of interest" description="Disordered" evidence="14">
    <location>
        <begin position="682"/>
        <end position="711"/>
    </location>
</feature>
<evidence type="ECO:0000256" key="9">
    <source>
        <dbReference type="ARBA" id="ARBA00022927"/>
    </source>
</evidence>
<dbReference type="GO" id="GO:0034045">
    <property type="term" value="C:phagophore assembly site membrane"/>
    <property type="evidence" value="ECO:0007669"/>
    <property type="project" value="UniProtKB-SubCell"/>
</dbReference>
<evidence type="ECO:0000256" key="1">
    <source>
        <dbReference type="ARBA" id="ARBA00004623"/>
    </source>
</evidence>
<evidence type="ECO:0000256" key="5">
    <source>
        <dbReference type="ARBA" id="ARBA00022679"/>
    </source>
</evidence>
<dbReference type="SMART" id="SM00220">
    <property type="entry name" value="S_TKc"/>
    <property type="match status" value="1"/>
</dbReference>
<sequence length="780" mass="86908">MMAAERDLPETVRDSRWEADFLPSPYYPSRIINTQRSGRRLIRRETWTRQGRLGHGGFGVVWLESLEEAHSANQYSASLRAVKELKLGRKDGRRRECIRELEALAKFSQKKFVDSFVEFYSWFESKDALFIATEYCQFGDLKQFTRDNGPMSEPDVQAITEQVLQGIIFMHNDNFAHRDLKPANILIKKRPPDHDWHIKICDMGLSKRIGTEITSTTVKGTPGFIAPERIPGIGSNPGTVNPFPCDMWSLGEISFFLLTGETTFANFSDLQGYMNKTRRFPRERLERVGASVPAKDFIGLLMASEPSDRLSANEADSHLWMTTRNGHSLPFTVDSQKSEHLHKWLANVSIEQGTIPHPKVAQPSGSPLDSTTIASGSWNTATNPIPHVRFSSPNTEYSPVEVTQVTNPGETESLLVNFNQILEEDEESFDEDYPQNSQDFETSSTHLATVGKAEDSIASDDEWDPSDETWGPDPIYTSVAPRILRKRAIWGPRSAEAKYYPSLSSLADSDYQTTKKYVNTMRDTIRYLCRTGGLRSNMRFPSPLPPIPAVPTPAGIGLGKIYEESIEDSGSSGGEASCSYSQKPDGFDGYHPTVRVEENPPDHEDREDHVGEEWIQEPDDPPEPDIGEMKTQIFKGGVEETSYYRSPTVEDADDSPESNISISGYYIPPMVEGIDDLPETAIGGASYYRPPTVEDAEDLPELDTDEMPGLGRGVGVESYYIRPTIDDIDSSLEPDVSETRELGKGVEISVEVEVGVGVGVGVGATGYYRSPFVEDADDSE</sequence>
<evidence type="ECO:0000256" key="6">
    <source>
        <dbReference type="ARBA" id="ARBA00022741"/>
    </source>
</evidence>
<evidence type="ECO:0000256" key="2">
    <source>
        <dbReference type="ARBA" id="ARBA00012513"/>
    </source>
</evidence>
<feature type="region of interest" description="Disordered" evidence="14">
    <location>
        <begin position="566"/>
        <end position="626"/>
    </location>
</feature>
<keyword evidence="5" id="KW-0808">Transferase</keyword>
<evidence type="ECO:0000256" key="3">
    <source>
        <dbReference type="ARBA" id="ARBA00022448"/>
    </source>
</evidence>
<name>A0A1W2TUJ9_ROSNE</name>
<feature type="compositionally biased region" description="Acidic residues" evidence="14">
    <location>
        <begin position="457"/>
        <end position="467"/>
    </location>
</feature>
<dbReference type="EMBL" id="DF977523">
    <property type="protein sequence ID" value="GAP92297.1"/>
    <property type="molecule type" value="Genomic_DNA"/>
</dbReference>
<feature type="compositionally biased region" description="Low complexity" evidence="14">
    <location>
        <begin position="568"/>
        <end position="581"/>
    </location>
</feature>
<feature type="compositionally biased region" description="Acidic residues" evidence="14">
    <location>
        <begin position="694"/>
        <end position="706"/>
    </location>
</feature>
<dbReference type="SUPFAM" id="SSF56112">
    <property type="entry name" value="Protein kinase-like (PK-like)"/>
    <property type="match status" value="1"/>
</dbReference>
<keyword evidence="3" id="KW-0813">Transport</keyword>
<evidence type="ECO:0000313" key="16">
    <source>
        <dbReference type="EMBL" id="GAP92297.1"/>
    </source>
</evidence>
<dbReference type="OrthoDB" id="10252171at2759"/>
<evidence type="ECO:0000256" key="12">
    <source>
        <dbReference type="ARBA" id="ARBA00047899"/>
    </source>
</evidence>
<feature type="region of interest" description="Disordered" evidence="14">
    <location>
        <begin position="455"/>
        <end position="474"/>
    </location>
</feature>
<dbReference type="GO" id="GO:0005829">
    <property type="term" value="C:cytosol"/>
    <property type="evidence" value="ECO:0007669"/>
    <property type="project" value="TreeGrafter"/>
</dbReference>
<evidence type="ECO:0000256" key="7">
    <source>
        <dbReference type="ARBA" id="ARBA00022777"/>
    </source>
</evidence>
<dbReference type="Pfam" id="PF00069">
    <property type="entry name" value="Pkinase"/>
    <property type="match status" value="1"/>
</dbReference>
<organism evidence="16">
    <name type="scientific">Rosellinia necatrix</name>
    <name type="common">White root-rot fungus</name>
    <dbReference type="NCBI Taxonomy" id="77044"/>
    <lineage>
        <taxon>Eukaryota</taxon>
        <taxon>Fungi</taxon>
        <taxon>Dikarya</taxon>
        <taxon>Ascomycota</taxon>
        <taxon>Pezizomycotina</taxon>
        <taxon>Sordariomycetes</taxon>
        <taxon>Xylariomycetidae</taxon>
        <taxon>Xylariales</taxon>
        <taxon>Xylariaceae</taxon>
        <taxon>Rosellinia</taxon>
    </lineage>
</organism>
<keyword evidence="6" id="KW-0547">Nucleotide-binding</keyword>
<dbReference type="InterPro" id="IPR045269">
    <property type="entry name" value="Atg1-like"/>
</dbReference>
<evidence type="ECO:0000256" key="10">
    <source>
        <dbReference type="ARBA" id="ARBA00023006"/>
    </source>
</evidence>
<dbReference type="EC" id="2.7.11.1" evidence="2"/>
<reference evidence="16" key="1">
    <citation type="submission" date="2016-03" db="EMBL/GenBank/DDBJ databases">
        <title>Draft genome sequence of Rosellinia necatrix.</title>
        <authorList>
            <person name="Kanematsu S."/>
        </authorList>
    </citation>
    <scope>NUCLEOTIDE SEQUENCE [LARGE SCALE GENOMIC DNA]</scope>
    <source>
        <strain evidence="16">W97</strain>
    </source>
</reference>
<dbReference type="Gene3D" id="1.10.510.10">
    <property type="entry name" value="Transferase(Phosphotransferase) domain 1"/>
    <property type="match status" value="1"/>
</dbReference>
<keyword evidence="17" id="KW-1185">Reference proteome</keyword>
<evidence type="ECO:0000256" key="4">
    <source>
        <dbReference type="ARBA" id="ARBA00022527"/>
    </source>
</evidence>
<dbReference type="GO" id="GO:0000045">
    <property type="term" value="P:autophagosome assembly"/>
    <property type="evidence" value="ECO:0007669"/>
    <property type="project" value="TreeGrafter"/>
</dbReference>
<evidence type="ECO:0000313" key="17">
    <source>
        <dbReference type="Proteomes" id="UP000054516"/>
    </source>
</evidence>
<dbReference type="GO" id="GO:0015031">
    <property type="term" value="P:protein transport"/>
    <property type="evidence" value="ECO:0007669"/>
    <property type="project" value="UniProtKB-KW"/>
</dbReference>
<protein>
    <recommendedName>
        <fullName evidence="2">non-specific serine/threonine protein kinase</fullName>
        <ecNumber evidence="2">2.7.11.1</ecNumber>
    </recommendedName>
    <alternativeName>
        <fullName evidence="11">Autophagy-related protein 1</fullName>
    </alternativeName>
</protein>
<feature type="domain" description="Protein kinase" evidence="15">
    <location>
        <begin position="47"/>
        <end position="321"/>
    </location>
</feature>
<dbReference type="PANTHER" id="PTHR24348">
    <property type="entry name" value="SERINE/THREONINE-PROTEIN KINASE UNC-51-RELATED"/>
    <property type="match status" value="1"/>
</dbReference>
<dbReference type="PROSITE" id="PS50011">
    <property type="entry name" value="PROTEIN_KINASE_DOM"/>
    <property type="match status" value="1"/>
</dbReference>
<evidence type="ECO:0000256" key="8">
    <source>
        <dbReference type="ARBA" id="ARBA00022840"/>
    </source>
</evidence>
<evidence type="ECO:0000259" key="15">
    <source>
        <dbReference type="PROSITE" id="PS50011"/>
    </source>
</evidence>
<keyword evidence="10" id="KW-0072">Autophagy</keyword>
<gene>
    <name evidence="16" type="ORF">SAMD00023353_7800150</name>
</gene>
<evidence type="ECO:0000256" key="13">
    <source>
        <dbReference type="ARBA" id="ARBA00048679"/>
    </source>
</evidence>
<proteinExistence type="predicted"/>
<dbReference type="GO" id="GO:0004674">
    <property type="term" value="F:protein serine/threonine kinase activity"/>
    <property type="evidence" value="ECO:0007669"/>
    <property type="project" value="UniProtKB-KW"/>
</dbReference>